<accession>A0A6G1EYQ6</accession>
<name>A0A6G1EYQ6_9ORYZ</name>
<reference evidence="1 2" key="1">
    <citation type="submission" date="2019-11" db="EMBL/GenBank/DDBJ databases">
        <title>Whole genome sequence of Oryza granulata.</title>
        <authorList>
            <person name="Li W."/>
        </authorList>
    </citation>
    <scope>NUCLEOTIDE SEQUENCE [LARGE SCALE GENOMIC DNA]</scope>
    <source>
        <strain evidence="2">cv. Menghai</strain>
        <tissue evidence="1">Leaf</tissue>
    </source>
</reference>
<keyword evidence="2" id="KW-1185">Reference proteome</keyword>
<sequence>MEGCFGARILDLGPHLVDAVLRCVTDIKLLHGSLPAAVAWLGGDHNGNSSCAEAAATWCWNASSIAAGIGARSTRRRAIHLLVALLTGLSTS</sequence>
<evidence type="ECO:0000313" key="2">
    <source>
        <dbReference type="Proteomes" id="UP000479710"/>
    </source>
</evidence>
<gene>
    <name evidence="1" type="ORF">E2562_023050</name>
</gene>
<dbReference type="EMBL" id="SPHZ02000002">
    <property type="protein sequence ID" value="KAF0929702.1"/>
    <property type="molecule type" value="Genomic_DNA"/>
</dbReference>
<comment type="caution">
    <text evidence="1">The sequence shown here is derived from an EMBL/GenBank/DDBJ whole genome shotgun (WGS) entry which is preliminary data.</text>
</comment>
<evidence type="ECO:0000313" key="1">
    <source>
        <dbReference type="EMBL" id="KAF0929702.1"/>
    </source>
</evidence>
<protein>
    <submittedName>
        <fullName evidence="1">Uncharacterized protein</fullName>
    </submittedName>
</protein>
<dbReference type="Proteomes" id="UP000479710">
    <property type="component" value="Unassembled WGS sequence"/>
</dbReference>
<organism evidence="1 2">
    <name type="scientific">Oryza meyeriana var. granulata</name>
    <dbReference type="NCBI Taxonomy" id="110450"/>
    <lineage>
        <taxon>Eukaryota</taxon>
        <taxon>Viridiplantae</taxon>
        <taxon>Streptophyta</taxon>
        <taxon>Embryophyta</taxon>
        <taxon>Tracheophyta</taxon>
        <taxon>Spermatophyta</taxon>
        <taxon>Magnoliopsida</taxon>
        <taxon>Liliopsida</taxon>
        <taxon>Poales</taxon>
        <taxon>Poaceae</taxon>
        <taxon>BOP clade</taxon>
        <taxon>Oryzoideae</taxon>
        <taxon>Oryzeae</taxon>
        <taxon>Oryzinae</taxon>
        <taxon>Oryza</taxon>
        <taxon>Oryza meyeriana</taxon>
    </lineage>
</organism>
<dbReference type="AlphaFoldDB" id="A0A6G1EYQ6"/>
<proteinExistence type="predicted"/>